<keyword evidence="2" id="KW-0812">Transmembrane</keyword>
<comment type="caution">
    <text evidence="3">The sequence shown here is derived from an EMBL/GenBank/DDBJ whole genome shotgun (WGS) entry which is preliminary data.</text>
</comment>
<organism evidence="3 4">
    <name type="scientific">Desmophyllum pertusum</name>
    <dbReference type="NCBI Taxonomy" id="174260"/>
    <lineage>
        <taxon>Eukaryota</taxon>
        <taxon>Metazoa</taxon>
        <taxon>Cnidaria</taxon>
        <taxon>Anthozoa</taxon>
        <taxon>Hexacorallia</taxon>
        <taxon>Scleractinia</taxon>
        <taxon>Caryophylliina</taxon>
        <taxon>Caryophylliidae</taxon>
        <taxon>Desmophyllum</taxon>
    </lineage>
</organism>
<dbReference type="EMBL" id="MU826830">
    <property type="protein sequence ID" value="KAJ7373563.1"/>
    <property type="molecule type" value="Genomic_DNA"/>
</dbReference>
<accession>A0A9W9Z1E3</accession>
<reference evidence="3" key="1">
    <citation type="submission" date="2023-01" db="EMBL/GenBank/DDBJ databases">
        <title>Genome assembly of the deep-sea coral Lophelia pertusa.</title>
        <authorList>
            <person name="Herrera S."/>
            <person name="Cordes E."/>
        </authorList>
    </citation>
    <scope>NUCLEOTIDE SEQUENCE</scope>
    <source>
        <strain evidence="3">USNM1676648</strain>
        <tissue evidence="3">Polyp</tissue>
    </source>
</reference>
<keyword evidence="2" id="KW-0472">Membrane</keyword>
<feature type="compositionally biased region" description="Low complexity" evidence="1">
    <location>
        <begin position="107"/>
        <end position="120"/>
    </location>
</feature>
<keyword evidence="2" id="KW-1133">Transmembrane helix</keyword>
<protein>
    <submittedName>
        <fullName evidence="3">Uncharacterized protein</fullName>
    </submittedName>
</protein>
<name>A0A9W9Z1E3_9CNID</name>
<feature type="transmembrane region" description="Helical" evidence="2">
    <location>
        <begin position="42"/>
        <end position="61"/>
    </location>
</feature>
<dbReference type="AlphaFoldDB" id="A0A9W9Z1E3"/>
<evidence type="ECO:0000256" key="1">
    <source>
        <dbReference type="SAM" id="MobiDB-lite"/>
    </source>
</evidence>
<feature type="transmembrane region" description="Helical" evidence="2">
    <location>
        <begin position="12"/>
        <end position="36"/>
    </location>
</feature>
<evidence type="ECO:0000256" key="2">
    <source>
        <dbReference type="SAM" id="Phobius"/>
    </source>
</evidence>
<keyword evidence="4" id="KW-1185">Reference proteome</keyword>
<sequence>MLLFISRIPRAYCAFLLCISDSAVVLIAIDLFMLFLCRNLLSTMRSALVIILAMCIVLSSLHESESAAAAGAAVNYGRDTGYAHRARRPSKFQFDELFADSEGGTGEEVTSEGAESSISE</sequence>
<evidence type="ECO:0000313" key="4">
    <source>
        <dbReference type="Proteomes" id="UP001163046"/>
    </source>
</evidence>
<feature type="region of interest" description="Disordered" evidence="1">
    <location>
        <begin position="98"/>
        <end position="120"/>
    </location>
</feature>
<proteinExistence type="predicted"/>
<gene>
    <name evidence="3" type="ORF">OS493_011166</name>
</gene>
<dbReference type="Proteomes" id="UP001163046">
    <property type="component" value="Unassembled WGS sequence"/>
</dbReference>
<evidence type="ECO:0000313" key="3">
    <source>
        <dbReference type="EMBL" id="KAJ7373563.1"/>
    </source>
</evidence>